<keyword evidence="2" id="KW-1185">Reference proteome</keyword>
<accession>A0A4V2YCN8</accession>
<dbReference type="Proteomes" id="UP000294543">
    <property type="component" value="Unassembled WGS sequence"/>
</dbReference>
<comment type="caution">
    <text evidence="1">The sequence shown here is derived from an EMBL/GenBank/DDBJ whole genome shotgun (WGS) entry which is preliminary data.</text>
</comment>
<evidence type="ECO:0000313" key="2">
    <source>
        <dbReference type="Proteomes" id="UP000294543"/>
    </source>
</evidence>
<dbReference type="AlphaFoldDB" id="A0A4V2YCN8"/>
<reference evidence="1 2" key="1">
    <citation type="submission" date="2019-03" db="EMBL/GenBank/DDBJ databases">
        <title>Draft genome sequences of novel Actinobacteria.</title>
        <authorList>
            <person name="Sahin N."/>
            <person name="Ay H."/>
            <person name="Saygin H."/>
        </authorList>
    </citation>
    <scope>NUCLEOTIDE SEQUENCE [LARGE SCALE GENOMIC DNA]</scope>
    <source>
        <strain evidence="1 2">KC712</strain>
    </source>
</reference>
<dbReference type="EMBL" id="SMKP01000204">
    <property type="protein sequence ID" value="TDD12186.1"/>
    <property type="molecule type" value="Genomic_DNA"/>
</dbReference>
<proteinExistence type="predicted"/>
<gene>
    <name evidence="1" type="ORF">E1294_43970</name>
</gene>
<name>A0A4V2YCN8_9ACTN</name>
<evidence type="ECO:0000313" key="1">
    <source>
        <dbReference type="EMBL" id="TDD12186.1"/>
    </source>
</evidence>
<dbReference type="OrthoDB" id="9804062at2"/>
<dbReference type="Gene3D" id="3.40.50.300">
    <property type="entry name" value="P-loop containing nucleotide triphosphate hydrolases"/>
    <property type="match status" value="1"/>
</dbReference>
<sequence>MRTRARMLDVPSAIVDATALTEAGHVGEDVENVLYDVPSRDDVARVVTRDTVLANVSPALVPCAHHGGERREKSG</sequence>
<organism evidence="1 2">
    <name type="scientific">Nonomuraea diastatica</name>
    <dbReference type="NCBI Taxonomy" id="1848329"/>
    <lineage>
        <taxon>Bacteria</taxon>
        <taxon>Bacillati</taxon>
        <taxon>Actinomycetota</taxon>
        <taxon>Actinomycetes</taxon>
        <taxon>Streptosporangiales</taxon>
        <taxon>Streptosporangiaceae</taxon>
        <taxon>Nonomuraea</taxon>
    </lineage>
</organism>
<dbReference type="InterPro" id="IPR027417">
    <property type="entry name" value="P-loop_NTPase"/>
</dbReference>
<protein>
    <submittedName>
        <fullName evidence="1">Uncharacterized protein</fullName>
    </submittedName>
</protein>